<dbReference type="Proteomes" id="UP000006408">
    <property type="component" value="Unassembled WGS sequence"/>
</dbReference>
<dbReference type="PATRIC" id="fig|518635.17.peg.666"/>
<gene>
    <name evidence="1" type="ORF">BIFANG_02725</name>
</gene>
<evidence type="ECO:0000313" key="1">
    <source>
        <dbReference type="EMBL" id="EEP21365.1"/>
    </source>
</evidence>
<name>C4FEI4_9BIFI</name>
<accession>C4FEI4</accession>
<reference evidence="1" key="1">
    <citation type="submission" date="2009-04" db="EMBL/GenBank/DDBJ databases">
        <authorList>
            <person name="Weinstock G."/>
            <person name="Sodergren E."/>
            <person name="Clifton S."/>
            <person name="Fulton L."/>
            <person name="Fulton B."/>
            <person name="Courtney L."/>
            <person name="Fronick C."/>
            <person name="Harrison M."/>
            <person name="Strong C."/>
            <person name="Farmer C."/>
            <person name="Delahaunty K."/>
            <person name="Markovic C."/>
            <person name="Hall O."/>
            <person name="Minx P."/>
            <person name="Tomlinson C."/>
            <person name="Mitreva M."/>
            <person name="Nelson J."/>
            <person name="Hou S."/>
            <person name="Wollam A."/>
            <person name="Pepin K.H."/>
            <person name="Johnson M."/>
            <person name="Bhonagiri V."/>
            <person name="Nash W.E."/>
            <person name="Warren W."/>
            <person name="Chinwalla A."/>
            <person name="Mardis E.R."/>
            <person name="Wilson R.K."/>
        </authorList>
    </citation>
    <scope>NUCLEOTIDE SEQUENCE [LARGE SCALE GENOMIC DNA]</scope>
    <source>
        <strain evidence="1">DSM 20098</strain>
    </source>
</reference>
<proteinExistence type="predicted"/>
<dbReference type="KEGG" id="bang:BBAG_0643"/>
<evidence type="ECO:0000313" key="2">
    <source>
        <dbReference type="Proteomes" id="UP000006408"/>
    </source>
</evidence>
<dbReference type="AlphaFoldDB" id="C4FEI4"/>
<dbReference type="EMBL" id="ABYS02000004">
    <property type="protein sequence ID" value="EEP21365.1"/>
    <property type="molecule type" value="Genomic_DNA"/>
</dbReference>
<sequence>MMAIYTVTNYVRNNAPRLGMKSAASSRGITFFDCMPHDNGIHRSVE</sequence>
<keyword evidence="2" id="KW-1185">Reference proteome</keyword>
<comment type="caution">
    <text evidence="1">The sequence shown here is derived from an EMBL/GenBank/DDBJ whole genome shotgun (WGS) entry which is preliminary data.</text>
</comment>
<protein>
    <submittedName>
        <fullName evidence="1">Uncharacterized protein</fullName>
    </submittedName>
</protein>
<organism evidence="1 2">
    <name type="scientific">Bifidobacterium angulatum DSM 20098 = JCM 7096</name>
    <dbReference type="NCBI Taxonomy" id="518635"/>
    <lineage>
        <taxon>Bacteria</taxon>
        <taxon>Bacillati</taxon>
        <taxon>Actinomycetota</taxon>
        <taxon>Actinomycetes</taxon>
        <taxon>Bifidobacteriales</taxon>
        <taxon>Bifidobacteriaceae</taxon>
        <taxon>Bifidobacterium</taxon>
    </lineage>
</organism>
<dbReference type="HOGENOM" id="CLU_3180680_0_0_11"/>